<dbReference type="NCBIfam" id="NF002148">
    <property type="entry name" value="PRK00982.1-2"/>
    <property type="match status" value="1"/>
</dbReference>
<dbReference type="NCBIfam" id="TIGR00517">
    <property type="entry name" value="acyl_carrier"/>
    <property type="match status" value="1"/>
</dbReference>
<dbReference type="InterPro" id="IPR003231">
    <property type="entry name" value="ACP"/>
</dbReference>
<evidence type="ECO:0000256" key="5">
    <source>
        <dbReference type="ARBA" id="ARBA00023098"/>
    </source>
</evidence>
<dbReference type="NCBIfam" id="NF009104">
    <property type="entry name" value="PRK12449.1"/>
    <property type="match status" value="1"/>
</dbReference>
<dbReference type="InterPro" id="IPR009081">
    <property type="entry name" value="PP-bd_ACP"/>
</dbReference>
<sequence>MAIKKKKGVLIMTEQEIFNKMSEIIQDRFEVSADKVTNDLNFQNDLDADSIDIVEFVLELEDVFGQEIPDEDAENLKTVGDAVSYISAHQN</sequence>
<keyword evidence="2 7" id="KW-0444">Lipid biosynthesis</keyword>
<gene>
    <name evidence="7" type="primary">acpP</name>
    <name evidence="11" type="ORF">FC40_GL000656</name>
</gene>
<dbReference type="InterPro" id="IPR036736">
    <property type="entry name" value="ACP-like_sf"/>
</dbReference>
<evidence type="ECO:0000313" key="12">
    <source>
        <dbReference type="Proteomes" id="UP000051054"/>
    </source>
</evidence>
<organism evidence="11 12">
    <name type="scientific">Ligilactobacillus hayakitensis DSM 18933 = JCM 14209</name>
    <dbReference type="NCBI Taxonomy" id="1423755"/>
    <lineage>
        <taxon>Bacteria</taxon>
        <taxon>Bacillati</taxon>
        <taxon>Bacillota</taxon>
        <taxon>Bacilli</taxon>
        <taxon>Lactobacillales</taxon>
        <taxon>Lactobacillaceae</taxon>
        <taxon>Ligilactobacillus</taxon>
    </lineage>
</organism>
<dbReference type="HAMAP" id="MF_01217">
    <property type="entry name" value="Acyl_carrier"/>
    <property type="match status" value="1"/>
</dbReference>
<dbReference type="PANTHER" id="PTHR20863">
    <property type="entry name" value="ACYL CARRIER PROTEIN"/>
    <property type="match status" value="1"/>
</dbReference>
<dbReference type="GO" id="GO:0009245">
    <property type="term" value="P:lipid A biosynthetic process"/>
    <property type="evidence" value="ECO:0007669"/>
    <property type="project" value="TreeGrafter"/>
</dbReference>
<dbReference type="GO" id="GO:0005829">
    <property type="term" value="C:cytosol"/>
    <property type="evidence" value="ECO:0007669"/>
    <property type="project" value="TreeGrafter"/>
</dbReference>
<dbReference type="PANTHER" id="PTHR20863:SF76">
    <property type="entry name" value="CARRIER DOMAIN-CONTAINING PROTEIN"/>
    <property type="match status" value="1"/>
</dbReference>
<name>A0A0R1WLZ5_9LACO</name>
<comment type="function">
    <text evidence="7 9">Carrier of the growing fatty acid chain in fatty acid biosynthesis.</text>
</comment>
<comment type="PTM">
    <text evidence="9">4'-phosphopantetheine is transferred from CoA to a specific serine of apo-ACP by acpS.</text>
</comment>
<feature type="modified residue" description="O-(pantetheine 4'-phosphoryl)serine" evidence="7">
    <location>
        <position position="50"/>
    </location>
</feature>
<feature type="domain" description="Carrier" evidence="10">
    <location>
        <begin position="15"/>
        <end position="90"/>
    </location>
</feature>
<evidence type="ECO:0000256" key="8">
    <source>
        <dbReference type="NCBIfam" id="TIGR00517"/>
    </source>
</evidence>
<evidence type="ECO:0000256" key="6">
    <source>
        <dbReference type="ARBA" id="ARBA00023160"/>
    </source>
</evidence>
<dbReference type="UniPathway" id="UPA00094"/>
<reference evidence="11 12" key="1">
    <citation type="journal article" date="2015" name="Genome Announc.">
        <title>Expanding the biotechnology potential of lactobacilli through comparative genomics of 213 strains and associated genera.</title>
        <authorList>
            <person name="Sun Z."/>
            <person name="Harris H.M."/>
            <person name="McCann A."/>
            <person name="Guo C."/>
            <person name="Argimon S."/>
            <person name="Zhang W."/>
            <person name="Yang X."/>
            <person name="Jeffery I.B."/>
            <person name="Cooney J.C."/>
            <person name="Kagawa T.F."/>
            <person name="Liu W."/>
            <person name="Song Y."/>
            <person name="Salvetti E."/>
            <person name="Wrobel A."/>
            <person name="Rasinkangas P."/>
            <person name="Parkhill J."/>
            <person name="Rea M.C."/>
            <person name="O'Sullivan O."/>
            <person name="Ritari J."/>
            <person name="Douillard F.P."/>
            <person name="Paul Ross R."/>
            <person name="Yang R."/>
            <person name="Briner A.E."/>
            <person name="Felis G.E."/>
            <person name="de Vos W.M."/>
            <person name="Barrangou R."/>
            <person name="Klaenhammer T.R."/>
            <person name="Caufield P.W."/>
            <person name="Cui Y."/>
            <person name="Zhang H."/>
            <person name="O'Toole P.W."/>
        </authorList>
    </citation>
    <scope>NUCLEOTIDE SEQUENCE [LARGE SCALE GENOMIC DNA]</scope>
    <source>
        <strain evidence="11 12">DSM 18933</strain>
    </source>
</reference>
<keyword evidence="3 7" id="KW-0597">Phosphoprotein</keyword>
<proteinExistence type="inferred from homology"/>
<dbReference type="PROSITE" id="PS50075">
    <property type="entry name" value="CARRIER"/>
    <property type="match status" value="1"/>
</dbReference>
<keyword evidence="12" id="KW-1185">Reference proteome</keyword>
<dbReference type="Pfam" id="PF00550">
    <property type="entry name" value="PP-binding"/>
    <property type="match status" value="1"/>
</dbReference>
<dbReference type="STRING" id="1423755.FC40_GL000656"/>
<evidence type="ECO:0000313" key="11">
    <source>
        <dbReference type="EMBL" id="KRM18871.1"/>
    </source>
</evidence>
<evidence type="ECO:0000256" key="2">
    <source>
        <dbReference type="ARBA" id="ARBA00022516"/>
    </source>
</evidence>
<dbReference type="SUPFAM" id="SSF47336">
    <property type="entry name" value="ACP-like"/>
    <property type="match status" value="1"/>
</dbReference>
<keyword evidence="4 7" id="KW-0276">Fatty acid metabolism</keyword>
<evidence type="ECO:0000256" key="7">
    <source>
        <dbReference type="HAMAP-Rule" id="MF_01217"/>
    </source>
</evidence>
<keyword evidence="6 7" id="KW-0275">Fatty acid biosynthesis</keyword>
<comment type="similarity">
    <text evidence="7">Belongs to the acyl carrier protein (ACP) family.</text>
</comment>
<keyword evidence="5 7" id="KW-0443">Lipid metabolism</keyword>
<evidence type="ECO:0000256" key="9">
    <source>
        <dbReference type="RuleBase" id="RU003545"/>
    </source>
</evidence>
<comment type="PTM">
    <text evidence="7">4'-phosphopantetheine is transferred from CoA to a specific serine of apo-ACP by AcpS. This modification is essential for activity because fatty acids are bound in thioester linkage to the sulfhydryl of the prosthetic group.</text>
</comment>
<dbReference type="PATRIC" id="fig|1423755.3.peg.710"/>
<evidence type="ECO:0000259" key="10">
    <source>
        <dbReference type="PROSITE" id="PS50075"/>
    </source>
</evidence>
<keyword evidence="1 7" id="KW-0596">Phosphopantetheine</keyword>
<dbReference type="eggNOG" id="COG0236">
    <property type="taxonomic scope" value="Bacteria"/>
</dbReference>
<dbReference type="GO" id="GO:0000035">
    <property type="term" value="F:acyl binding"/>
    <property type="evidence" value="ECO:0007669"/>
    <property type="project" value="TreeGrafter"/>
</dbReference>
<protein>
    <recommendedName>
        <fullName evidence="7 8">Acyl carrier protein</fullName>
        <shortName evidence="7">ACP</shortName>
    </recommendedName>
</protein>
<keyword evidence="7" id="KW-0963">Cytoplasm</keyword>
<comment type="pathway">
    <text evidence="7 9">Lipid metabolism; fatty acid biosynthesis.</text>
</comment>
<dbReference type="GO" id="GO:0016020">
    <property type="term" value="C:membrane"/>
    <property type="evidence" value="ECO:0007669"/>
    <property type="project" value="GOC"/>
</dbReference>
<dbReference type="EMBL" id="AZGD01000090">
    <property type="protein sequence ID" value="KRM18871.1"/>
    <property type="molecule type" value="Genomic_DNA"/>
</dbReference>
<comment type="caution">
    <text evidence="11">The sequence shown here is derived from an EMBL/GenBank/DDBJ whole genome shotgun (WGS) entry which is preliminary data.</text>
</comment>
<evidence type="ECO:0000256" key="1">
    <source>
        <dbReference type="ARBA" id="ARBA00022450"/>
    </source>
</evidence>
<dbReference type="GO" id="GO:0000036">
    <property type="term" value="F:acyl carrier activity"/>
    <property type="evidence" value="ECO:0007669"/>
    <property type="project" value="UniProtKB-UniRule"/>
</dbReference>
<accession>A0A0R1WLZ5</accession>
<dbReference type="NCBIfam" id="NF002150">
    <property type="entry name" value="PRK00982.1-4"/>
    <property type="match status" value="1"/>
</dbReference>
<dbReference type="Proteomes" id="UP000051054">
    <property type="component" value="Unassembled WGS sequence"/>
</dbReference>
<comment type="subcellular location">
    <subcellularLocation>
        <location evidence="7">Cytoplasm</location>
    </subcellularLocation>
</comment>
<evidence type="ECO:0000256" key="4">
    <source>
        <dbReference type="ARBA" id="ARBA00022832"/>
    </source>
</evidence>
<dbReference type="Gene3D" id="1.10.1200.10">
    <property type="entry name" value="ACP-like"/>
    <property type="match status" value="1"/>
</dbReference>
<dbReference type="AlphaFoldDB" id="A0A0R1WLZ5"/>
<evidence type="ECO:0000256" key="3">
    <source>
        <dbReference type="ARBA" id="ARBA00022553"/>
    </source>
</evidence>